<sequence length="1780" mass="197181">MPGSPSTLHQGAPSAQPRQPTDLRIESPSETMSPNTRGDGKSTPKKSAKRKKNRQRKRRNRRPSFLSTDDPNGRPSIPEEPEDLMAAEQTAAPSTLPFYKLNRGLSTTSLESEALLDHRNQPMTMPRRESRLAQSFRPGSLSTTTHMGARNPPSATRPTFHEDESDGFENVNDRTPLVRPTSSHKLNFQPYGTDAKTSPFSLRRRPSSAHSGSSRCSPRRVPSSLLPNQDRNHDINNPPSIPGTPKLGPEMGYDDAVVTGADFDFSMAQSLDERLSSIPHSHDMVIDVEGGGQRYAHSDPASQHSPTHELRRRRTMPAEEDVCFPTEEASVLAEDEGSQRVQPYGRRRRRRRQWPDLSVLEEWSREEKEGRTGGLRTKKISEPMLVEGRLRPQYKLWRREEDEAPFRFTYFNEEFQSTIHAQTVSELVQPGASFRELFIPDPPELEASSSSEEDEQDSDDRLADSMMDVKSNATPSNFAGDLHKTMSNEPHPEATGDCKQQPRMSIISEAMSEARTSTDISPHPGPPPKVKQYGPRPTFWLDVLSPTDAEMRAIAKAFGIHALTAEDIMMQEAREKVELFRNYYFVNYRTFEQDPNSENYLQPVNMYVVVFREGVLSFHFSQTPHPANVRRRIRQLMDYLILSSDWISYALIDDITDVFGPLIQAIEDEVDEIDEMITGLHSPNESSSNEKEYRDDVSSSSLSPGEMLRRVGVCRKKVMGMYRLLSNKADVVKGFAKRCNEQWEVAPKSEIGLYLGDIQDHIMTMTSSLTYYETLLSRAHSNYLAQINILMNERQEQTADVLGKLTVMGTIVLPLNIICGMWGMNVKVPGQEVDSLNWFWSITGGLVLFAFASFLIAKRSSQGRSDSTGIMAAESERSPYTNGTSGGPKVAQEEEAALSASRRSPNQGDMMELPRSSVNSQAQAIITSQLPKLSPSVPGASAPASATNSAISSRESSPARSTRRPHNSSRSRLSPQPRKRSSDRSPSRLTNNQNSGSGTQLSVTAAPLPPSQISNPPVLSPPPPNAEPSTDVLDPEKPNMPLWPTSRRPEPEPNLANTSSKRASPQPEENTKADRSAPRAVNRNNGSVSALETVQEMVSDQSTPSTDTVLHQPLTEEPQLNIIDEDPNVKTPKQPADSGSDSGGNKSSGQTEDGRRRSSMNGKDDDALIPKRSTTSLSGGRNKPTDGSVRNMIVETETVSSIPQVSLGVATGDRNNSGRADSGTLRMKPSTETIRPKKEKRRVRKPAALTSGGASSKADIFEAKVASAVDEADVSDSDETFVYESNPPDPYPVRQHRYHSRTPSATSMASQVDQLAGRGRPGIRDGNHSVAGKRSMKFTNNTYTGSVDGDVGEESARSQSRVDGSGTHTPRHYHIGRYGRNNMYPSLFDGDSPFPQPQTHLKSPRHYIGSGIRQARHPSSRTAPNYRSINSAKKAGEILAYDFDAEGADDERTPLVGSPRVPRSRHGNRRPNSASLRQMEYMQQRQRGCFSRYGACVVVAILFLLVVGGATSFIVAITKTLVDVKILEIQNVLASEQEIMLDLSVQAINPNLFPVAIDDMDMNIFAKSRYVGTDKFWRDQDSDWSDFPRVEGSRKRAELARQVRCRNDSDCDVKSTRSSDGGVDHGTDPMDPDPTGDPQTMLLGRVFHFDSPLTFDPSPWTYDPTTSKGQIRLTRPGNKTEEGGTERWERVMQHPFDLIVRGVVKYQLPLSSRFQSASVSSSVKVIPNDDDNSNPNPGNNDTIGITITNLRQRSLPRSSEPSTMKSVREAFGMIARQFIA</sequence>
<dbReference type="GO" id="GO:0010513">
    <property type="term" value="P:positive regulation of phosphatidylinositol biosynthetic process"/>
    <property type="evidence" value="ECO:0007669"/>
    <property type="project" value="TreeGrafter"/>
</dbReference>
<dbReference type="InterPro" id="IPR024260">
    <property type="entry name" value="Vac7"/>
</dbReference>
<dbReference type="Gene3D" id="3.30.460.20">
    <property type="entry name" value="CorA soluble domain-like"/>
    <property type="match status" value="1"/>
</dbReference>
<evidence type="ECO:0000256" key="5">
    <source>
        <dbReference type="ARBA" id="ARBA00023136"/>
    </source>
</evidence>
<dbReference type="SUPFAM" id="SSF144083">
    <property type="entry name" value="Magnesium transport protein CorA, transmembrane region"/>
    <property type="match status" value="1"/>
</dbReference>
<name>A0AAD4CFG3_ASPNN</name>
<reference evidence="8" key="1">
    <citation type="journal article" date="2019" name="Beilstein J. Org. Chem.">
        <title>Nanangenines: drimane sesquiterpenoids as the dominant metabolite cohort of a novel Australian fungus, Aspergillus nanangensis.</title>
        <authorList>
            <person name="Lacey H.J."/>
            <person name="Gilchrist C.L.M."/>
            <person name="Crombie A."/>
            <person name="Kalaitzis J.A."/>
            <person name="Vuong D."/>
            <person name="Rutledge P.J."/>
            <person name="Turner P."/>
            <person name="Pitt J.I."/>
            <person name="Lacey E."/>
            <person name="Chooi Y.H."/>
            <person name="Piggott A.M."/>
        </authorList>
    </citation>
    <scope>NUCLEOTIDE SEQUENCE</scope>
    <source>
        <strain evidence="8">MST-FP2251</strain>
    </source>
</reference>
<evidence type="ECO:0000256" key="1">
    <source>
        <dbReference type="ARBA" id="ARBA00004141"/>
    </source>
</evidence>
<dbReference type="GO" id="GO:0015095">
    <property type="term" value="F:magnesium ion transmembrane transporter activity"/>
    <property type="evidence" value="ECO:0007669"/>
    <property type="project" value="InterPro"/>
</dbReference>
<dbReference type="InterPro" id="IPR045861">
    <property type="entry name" value="CorA_cytoplasmic_dom"/>
</dbReference>
<feature type="region of interest" description="Disordered" evidence="6">
    <location>
        <begin position="112"/>
        <end position="249"/>
    </location>
</feature>
<feature type="region of interest" description="Disordered" evidence="6">
    <location>
        <begin position="865"/>
        <end position="1088"/>
    </location>
</feature>
<evidence type="ECO:0000256" key="7">
    <source>
        <dbReference type="SAM" id="Phobius"/>
    </source>
</evidence>
<dbReference type="GO" id="GO:0070772">
    <property type="term" value="C:PAS complex"/>
    <property type="evidence" value="ECO:0007669"/>
    <property type="project" value="TreeGrafter"/>
</dbReference>
<feature type="region of interest" description="Disordered" evidence="6">
    <location>
        <begin position="1"/>
        <end position="99"/>
    </location>
</feature>
<comment type="caution">
    <text evidence="8">The sequence shown here is derived from an EMBL/GenBank/DDBJ whole genome shotgun (WGS) entry which is preliminary data.</text>
</comment>
<dbReference type="InterPro" id="IPR002523">
    <property type="entry name" value="MgTranspt_CorA/ZnTranspt_ZntB"/>
</dbReference>
<feature type="transmembrane region" description="Helical" evidence="7">
    <location>
        <begin position="836"/>
        <end position="857"/>
    </location>
</feature>
<evidence type="ECO:0000256" key="4">
    <source>
        <dbReference type="ARBA" id="ARBA00022989"/>
    </source>
</evidence>
<gene>
    <name evidence="8" type="ORF">FE257_013094</name>
</gene>
<organism evidence="8 9">
    <name type="scientific">Aspergillus nanangensis</name>
    <dbReference type="NCBI Taxonomy" id="2582783"/>
    <lineage>
        <taxon>Eukaryota</taxon>
        <taxon>Fungi</taxon>
        <taxon>Dikarya</taxon>
        <taxon>Ascomycota</taxon>
        <taxon>Pezizomycotina</taxon>
        <taxon>Eurotiomycetes</taxon>
        <taxon>Eurotiomycetidae</taxon>
        <taxon>Eurotiales</taxon>
        <taxon>Aspergillaceae</taxon>
        <taxon>Aspergillus</taxon>
        <taxon>Aspergillus subgen. Circumdati</taxon>
    </lineage>
</organism>
<dbReference type="EMBL" id="VCAU01000099">
    <property type="protein sequence ID" value="KAF9885293.1"/>
    <property type="molecule type" value="Genomic_DNA"/>
</dbReference>
<feature type="compositionally biased region" description="Basic and acidic residues" evidence="6">
    <location>
        <begin position="1608"/>
        <end position="1628"/>
    </location>
</feature>
<feature type="region of interest" description="Disordered" evidence="6">
    <location>
        <begin position="1339"/>
        <end position="1373"/>
    </location>
</feature>
<feature type="transmembrane region" description="Helical" evidence="7">
    <location>
        <begin position="1493"/>
        <end position="1517"/>
    </location>
</feature>
<feature type="region of interest" description="Disordered" evidence="6">
    <location>
        <begin position="679"/>
        <end position="703"/>
    </location>
</feature>
<feature type="region of interest" description="Disordered" evidence="6">
    <location>
        <begin position="1725"/>
        <end position="1744"/>
    </location>
</feature>
<dbReference type="GO" id="GO:0000011">
    <property type="term" value="P:vacuole inheritance"/>
    <property type="evidence" value="ECO:0007669"/>
    <property type="project" value="TreeGrafter"/>
</dbReference>
<dbReference type="FunFam" id="1.20.58.340:FF:000014">
    <property type="entry name" value="CorA family metal ion transporter"/>
    <property type="match status" value="1"/>
</dbReference>
<feature type="region of interest" description="Disordered" evidence="6">
    <location>
        <begin position="1658"/>
        <end position="1685"/>
    </location>
</feature>
<feature type="compositionally biased region" description="Basic residues" evidence="6">
    <location>
        <begin position="43"/>
        <end position="62"/>
    </location>
</feature>
<dbReference type="Gene3D" id="1.20.58.340">
    <property type="entry name" value="Magnesium transport protein CorA, transmembrane region"/>
    <property type="match status" value="2"/>
</dbReference>
<feature type="region of interest" description="Disordered" evidence="6">
    <location>
        <begin position="295"/>
        <end position="315"/>
    </location>
</feature>
<feature type="compositionally biased region" description="Low complexity" evidence="6">
    <location>
        <begin position="211"/>
        <end position="227"/>
    </location>
</feature>
<keyword evidence="4 7" id="KW-1133">Transmembrane helix</keyword>
<comment type="subcellular location">
    <subcellularLocation>
        <location evidence="1">Membrane</location>
        <topology evidence="1">Multi-pass membrane protein</topology>
    </subcellularLocation>
</comment>
<feature type="region of interest" description="Disordered" evidence="6">
    <location>
        <begin position="441"/>
        <end position="500"/>
    </location>
</feature>
<dbReference type="Proteomes" id="UP001194746">
    <property type="component" value="Unassembled WGS sequence"/>
</dbReference>
<evidence type="ECO:0000313" key="9">
    <source>
        <dbReference type="Proteomes" id="UP001194746"/>
    </source>
</evidence>
<dbReference type="SUPFAM" id="SSF143865">
    <property type="entry name" value="CorA soluble domain-like"/>
    <property type="match status" value="1"/>
</dbReference>
<accession>A0AAD4CFG3</accession>
<evidence type="ECO:0000256" key="2">
    <source>
        <dbReference type="ARBA" id="ARBA00009765"/>
    </source>
</evidence>
<feature type="region of interest" description="Disordered" evidence="6">
    <location>
        <begin position="1450"/>
        <end position="1472"/>
    </location>
</feature>
<feature type="compositionally biased region" description="Polar residues" evidence="6">
    <location>
        <begin position="947"/>
        <end position="960"/>
    </location>
</feature>
<dbReference type="Pfam" id="PF01544">
    <property type="entry name" value="CorA"/>
    <property type="match status" value="1"/>
</dbReference>
<feature type="compositionally biased region" description="Polar residues" evidence="6">
    <location>
        <begin position="1357"/>
        <end position="1368"/>
    </location>
</feature>
<dbReference type="PANTHER" id="PTHR28258">
    <property type="entry name" value="VACUOLAR SEGREGATION PROTEIN 7"/>
    <property type="match status" value="1"/>
</dbReference>
<evidence type="ECO:0000256" key="6">
    <source>
        <dbReference type="SAM" id="MobiDB-lite"/>
    </source>
</evidence>
<dbReference type="CDD" id="cd12829">
    <property type="entry name" value="Alr1p-like"/>
    <property type="match status" value="1"/>
</dbReference>
<feature type="compositionally biased region" description="Polar residues" evidence="6">
    <location>
        <begin position="989"/>
        <end position="1003"/>
    </location>
</feature>
<dbReference type="InterPro" id="IPR045863">
    <property type="entry name" value="CorA_TM1_TM2"/>
</dbReference>
<feature type="region of interest" description="Disordered" evidence="6">
    <location>
        <begin position="1117"/>
        <end position="1189"/>
    </location>
</feature>
<dbReference type="GO" id="GO:1903778">
    <property type="term" value="P:protein localization to vacuolar membrane"/>
    <property type="evidence" value="ECO:0007669"/>
    <property type="project" value="TreeGrafter"/>
</dbReference>
<protein>
    <submittedName>
        <fullName evidence="8">Uncharacterized protein</fullName>
    </submittedName>
</protein>
<comment type="similarity">
    <text evidence="2">Belongs to the CorA metal ion transporter (MIT) (TC 1.A.35) family.</text>
</comment>
<feature type="region of interest" description="Disordered" evidence="6">
    <location>
        <begin position="1204"/>
        <end position="1252"/>
    </location>
</feature>
<feature type="compositionally biased region" description="Basic and acidic residues" evidence="6">
    <location>
        <begin position="688"/>
        <end position="697"/>
    </location>
</feature>
<dbReference type="Pfam" id="PF12751">
    <property type="entry name" value="Vac7"/>
    <property type="match status" value="1"/>
</dbReference>
<dbReference type="GO" id="GO:0000329">
    <property type="term" value="C:fungal-type vacuole membrane"/>
    <property type="evidence" value="ECO:0007669"/>
    <property type="project" value="TreeGrafter"/>
</dbReference>
<feature type="compositionally biased region" description="Basic and acidic residues" evidence="6">
    <location>
        <begin position="115"/>
        <end position="131"/>
    </location>
</feature>
<reference evidence="8" key="2">
    <citation type="submission" date="2020-02" db="EMBL/GenBank/DDBJ databases">
        <authorList>
            <person name="Gilchrist C.L.M."/>
            <person name="Chooi Y.-H."/>
        </authorList>
    </citation>
    <scope>NUCLEOTIDE SEQUENCE</scope>
    <source>
        <strain evidence="8">MST-FP2251</strain>
    </source>
</reference>
<keyword evidence="3 7" id="KW-0812">Transmembrane</keyword>
<proteinExistence type="inferred from homology"/>
<dbReference type="FunFam" id="1.20.58.340:FF:000008">
    <property type="entry name" value="CorA family metal ion transporter"/>
    <property type="match status" value="1"/>
</dbReference>
<evidence type="ECO:0000313" key="8">
    <source>
        <dbReference type="EMBL" id="KAF9885293.1"/>
    </source>
</evidence>
<feature type="compositionally biased region" description="Low complexity" evidence="6">
    <location>
        <begin position="934"/>
        <end position="946"/>
    </location>
</feature>
<feature type="compositionally biased region" description="Polar residues" evidence="6">
    <location>
        <begin position="916"/>
        <end position="931"/>
    </location>
</feature>
<feature type="compositionally biased region" description="Low complexity" evidence="6">
    <location>
        <begin position="1137"/>
        <end position="1149"/>
    </location>
</feature>
<keyword evidence="9" id="KW-1185">Reference proteome</keyword>
<dbReference type="PANTHER" id="PTHR28258:SF1">
    <property type="entry name" value="VACUOLAR SEGREGATION PROTEIN 7"/>
    <property type="match status" value="1"/>
</dbReference>
<dbReference type="InterPro" id="IPR044089">
    <property type="entry name" value="Alr1-like"/>
</dbReference>
<feature type="compositionally biased region" description="Basic and acidic residues" evidence="6">
    <location>
        <begin position="481"/>
        <end position="496"/>
    </location>
</feature>
<evidence type="ECO:0000256" key="3">
    <source>
        <dbReference type="ARBA" id="ARBA00022692"/>
    </source>
</evidence>
<keyword evidence="5 7" id="KW-0472">Membrane</keyword>
<feature type="transmembrane region" description="Helical" evidence="7">
    <location>
        <begin position="801"/>
        <end position="824"/>
    </location>
</feature>
<feature type="compositionally biased region" description="Basic and acidic residues" evidence="6">
    <location>
        <begin position="1152"/>
        <end position="1169"/>
    </location>
</feature>
<feature type="region of interest" description="Disordered" evidence="6">
    <location>
        <begin position="1608"/>
        <end position="1640"/>
    </location>
</feature>